<dbReference type="CDD" id="cd00464">
    <property type="entry name" value="SK"/>
    <property type="match status" value="1"/>
</dbReference>
<evidence type="ECO:0000313" key="12">
    <source>
        <dbReference type="EMBL" id="VYT86961.1"/>
    </source>
</evidence>
<evidence type="ECO:0000256" key="6">
    <source>
        <dbReference type="ARBA" id="ARBA00022777"/>
    </source>
</evidence>
<proteinExistence type="inferred from homology"/>
<sequence>MTIPIFLIGARGCGKTTTGKALAQAHAWQFVDTDHRLQETAQMTVADLVKLEGWDGFRARETATLEEVTGASRVIATGGGIILSEYNRRFMRENGMVIYLSAPASVLVERLEAYPKASQRPTLTGKPVRDEVGEVLAVRDPIYREAAHYVVNSAQSPEGVIADIQAALRMAQAS</sequence>
<dbReference type="GO" id="GO:0009423">
    <property type="term" value="P:chorismate biosynthetic process"/>
    <property type="evidence" value="ECO:0007669"/>
    <property type="project" value="UniProtKB-UniRule"/>
</dbReference>
<comment type="cofactor">
    <cofactor evidence="11">
        <name>Mg(2+)</name>
        <dbReference type="ChEBI" id="CHEBI:18420"/>
    </cofactor>
    <text evidence="11">Binds 1 Mg(2+) ion per subunit.</text>
</comment>
<dbReference type="Gene3D" id="3.40.50.300">
    <property type="entry name" value="P-loop containing nucleotide triphosphate hydrolases"/>
    <property type="match status" value="1"/>
</dbReference>
<dbReference type="RefSeq" id="WP_156564886.1">
    <property type="nucleotide sequence ID" value="NZ_CACRTZ010000004.1"/>
</dbReference>
<dbReference type="GO" id="GO:0004765">
    <property type="term" value="F:shikimate kinase activity"/>
    <property type="evidence" value="ECO:0007669"/>
    <property type="project" value="UniProtKB-UniRule"/>
</dbReference>
<dbReference type="EC" id="2.7.1.71" evidence="11"/>
<dbReference type="GO" id="GO:0005829">
    <property type="term" value="C:cytosol"/>
    <property type="evidence" value="ECO:0007669"/>
    <property type="project" value="TreeGrafter"/>
</dbReference>
<dbReference type="InterPro" id="IPR031322">
    <property type="entry name" value="Shikimate/glucono_kinase"/>
</dbReference>
<feature type="binding site" evidence="11">
    <location>
        <position position="79"/>
    </location>
    <ligand>
        <name>substrate</name>
    </ligand>
</feature>
<dbReference type="Pfam" id="PF01202">
    <property type="entry name" value="SKI"/>
    <property type="match status" value="1"/>
</dbReference>
<evidence type="ECO:0000256" key="8">
    <source>
        <dbReference type="ARBA" id="ARBA00022842"/>
    </source>
</evidence>
<comment type="similarity">
    <text evidence="11">Belongs to the shikimate kinase family.</text>
</comment>
<comment type="subunit">
    <text evidence="11">Monomer.</text>
</comment>
<dbReference type="AlphaFoldDB" id="A0A6N3A5M5"/>
<keyword evidence="7 11" id="KW-0067">ATP-binding</keyword>
<dbReference type="GO" id="GO:0000287">
    <property type="term" value="F:magnesium ion binding"/>
    <property type="evidence" value="ECO:0007669"/>
    <property type="project" value="UniProtKB-UniRule"/>
</dbReference>
<accession>A0A6N3A5M5</accession>
<keyword evidence="6 11" id="KW-0418">Kinase</keyword>
<evidence type="ECO:0000256" key="7">
    <source>
        <dbReference type="ARBA" id="ARBA00022840"/>
    </source>
</evidence>
<feature type="binding site" evidence="11">
    <location>
        <position position="139"/>
    </location>
    <ligand>
        <name>substrate</name>
    </ligand>
</feature>
<dbReference type="PANTHER" id="PTHR21087">
    <property type="entry name" value="SHIKIMATE KINASE"/>
    <property type="match status" value="1"/>
</dbReference>
<evidence type="ECO:0000256" key="1">
    <source>
        <dbReference type="ARBA" id="ARBA00004842"/>
    </source>
</evidence>
<feature type="binding site" evidence="11">
    <location>
        <position position="58"/>
    </location>
    <ligand>
        <name>substrate</name>
    </ligand>
</feature>
<comment type="catalytic activity">
    <reaction evidence="10 11">
        <text>shikimate + ATP = 3-phosphoshikimate + ADP + H(+)</text>
        <dbReference type="Rhea" id="RHEA:13121"/>
        <dbReference type="ChEBI" id="CHEBI:15378"/>
        <dbReference type="ChEBI" id="CHEBI:30616"/>
        <dbReference type="ChEBI" id="CHEBI:36208"/>
        <dbReference type="ChEBI" id="CHEBI:145989"/>
        <dbReference type="ChEBI" id="CHEBI:456216"/>
        <dbReference type="EC" id="2.7.1.71"/>
    </reaction>
</comment>
<keyword evidence="9 11" id="KW-0057">Aromatic amino acid biosynthesis</keyword>
<comment type="function">
    <text evidence="11">Catalyzes the specific phosphorylation of the 3-hydroxyl group of shikimic acid using ATP as a cosubstrate.</text>
</comment>
<organism evidence="12">
    <name type="scientific">Phytobacter massiliensis</name>
    <dbReference type="NCBI Taxonomy" id="1485952"/>
    <lineage>
        <taxon>Bacteria</taxon>
        <taxon>Pseudomonadati</taxon>
        <taxon>Pseudomonadota</taxon>
        <taxon>Gammaproteobacteria</taxon>
        <taxon>Enterobacterales</taxon>
        <taxon>Enterobacteriaceae</taxon>
        <taxon>Phytobacter</taxon>
    </lineage>
</organism>
<dbReference type="SUPFAM" id="SSF52540">
    <property type="entry name" value="P-loop containing nucleoside triphosphate hydrolases"/>
    <property type="match status" value="1"/>
</dbReference>
<dbReference type="PANTHER" id="PTHR21087:SF21">
    <property type="entry name" value="SHIKIMATE KINASE 2"/>
    <property type="match status" value="1"/>
</dbReference>
<reference evidence="12" key="1">
    <citation type="submission" date="2019-11" db="EMBL/GenBank/DDBJ databases">
        <authorList>
            <person name="Feng L."/>
        </authorList>
    </citation>
    <scope>NUCLEOTIDE SEQUENCE</scope>
    <source>
        <strain evidence="12">EMassiliensisLFYP7</strain>
    </source>
</reference>
<dbReference type="HAMAP" id="MF_00109">
    <property type="entry name" value="Shikimate_kinase"/>
    <property type="match status" value="1"/>
</dbReference>
<keyword evidence="2 11" id="KW-0963">Cytoplasm</keyword>
<comment type="caution">
    <text evidence="11">Lacks conserved residue(s) required for the propagation of feature annotation.</text>
</comment>
<keyword evidence="5 11" id="KW-0547">Nucleotide-binding</keyword>
<dbReference type="InterPro" id="IPR000623">
    <property type="entry name" value="Shikimate_kinase/TSH1"/>
</dbReference>
<evidence type="ECO:0000256" key="3">
    <source>
        <dbReference type="ARBA" id="ARBA00022605"/>
    </source>
</evidence>
<feature type="binding site" evidence="11">
    <location>
        <position position="34"/>
    </location>
    <ligand>
        <name>substrate</name>
    </ligand>
</feature>
<keyword evidence="8 11" id="KW-0460">Magnesium</keyword>
<keyword evidence="3 11" id="KW-0028">Amino-acid biosynthesis</keyword>
<dbReference type="GO" id="GO:0005524">
    <property type="term" value="F:ATP binding"/>
    <property type="evidence" value="ECO:0007669"/>
    <property type="project" value="UniProtKB-UniRule"/>
</dbReference>
<dbReference type="InterPro" id="IPR027417">
    <property type="entry name" value="P-loop_NTPase"/>
</dbReference>
<feature type="binding site" evidence="11">
    <location>
        <begin position="12"/>
        <end position="17"/>
    </location>
    <ligand>
        <name>ATP</name>
        <dbReference type="ChEBI" id="CHEBI:30616"/>
    </ligand>
</feature>
<evidence type="ECO:0000256" key="5">
    <source>
        <dbReference type="ARBA" id="ARBA00022741"/>
    </source>
</evidence>
<dbReference type="PROSITE" id="PS01128">
    <property type="entry name" value="SHIKIMATE_KINASE"/>
    <property type="match status" value="1"/>
</dbReference>
<protein>
    <recommendedName>
        <fullName evidence="11">Shikimate kinase 1</fullName>
        <shortName evidence="11">SK 1</shortName>
        <ecNumber evidence="11">2.7.1.71</ecNumber>
    </recommendedName>
</protein>
<dbReference type="UniPathway" id="UPA00053">
    <property type="reaction ID" value="UER00088"/>
</dbReference>
<dbReference type="GO" id="GO:0009073">
    <property type="term" value="P:aromatic amino acid family biosynthetic process"/>
    <property type="evidence" value="ECO:0007669"/>
    <property type="project" value="UniProtKB-KW"/>
</dbReference>
<evidence type="ECO:0000256" key="11">
    <source>
        <dbReference type="HAMAP-Rule" id="MF_00109"/>
    </source>
</evidence>
<gene>
    <name evidence="12" type="primary">aroL</name>
    <name evidence="11" type="synonym">aroK</name>
    <name evidence="12" type="ORF">EMLFYP7_00821</name>
</gene>
<keyword evidence="11" id="KW-0479">Metal-binding</keyword>
<evidence type="ECO:0000256" key="2">
    <source>
        <dbReference type="ARBA" id="ARBA00022490"/>
    </source>
</evidence>
<name>A0A6N3A5M5_9ENTR</name>
<evidence type="ECO:0000256" key="9">
    <source>
        <dbReference type="ARBA" id="ARBA00023141"/>
    </source>
</evidence>
<evidence type="ECO:0000256" key="4">
    <source>
        <dbReference type="ARBA" id="ARBA00022679"/>
    </source>
</evidence>
<comment type="subcellular location">
    <subcellularLocation>
        <location evidence="11">Cytoplasm</location>
    </subcellularLocation>
</comment>
<dbReference type="EMBL" id="CACRTZ010000004">
    <property type="protein sequence ID" value="VYT86961.1"/>
    <property type="molecule type" value="Genomic_DNA"/>
</dbReference>
<evidence type="ECO:0000256" key="10">
    <source>
        <dbReference type="ARBA" id="ARBA00048567"/>
    </source>
</evidence>
<comment type="pathway">
    <text evidence="1 11">Metabolic intermediate biosynthesis; chorismate biosynthesis; chorismate from D-erythrose 4-phosphate and phosphoenolpyruvate: step 5/7.</text>
</comment>
<dbReference type="InterPro" id="IPR023000">
    <property type="entry name" value="Shikimate_kinase_CS"/>
</dbReference>
<feature type="binding site" evidence="11">
    <location>
        <position position="16"/>
    </location>
    <ligand>
        <name>Mg(2+)</name>
        <dbReference type="ChEBI" id="CHEBI:18420"/>
    </ligand>
</feature>
<keyword evidence="4 11" id="KW-0808">Transferase</keyword>
<dbReference type="PRINTS" id="PR01100">
    <property type="entry name" value="SHIKIMTKNASE"/>
</dbReference>
<dbReference type="GO" id="GO:0008652">
    <property type="term" value="P:amino acid biosynthetic process"/>
    <property type="evidence" value="ECO:0007669"/>
    <property type="project" value="UniProtKB-KW"/>
</dbReference>
<feature type="binding site" evidence="11">
    <location>
        <position position="120"/>
    </location>
    <ligand>
        <name>ATP</name>
        <dbReference type="ChEBI" id="CHEBI:30616"/>
    </ligand>
</feature>
<dbReference type="NCBIfam" id="NF002988">
    <property type="entry name" value="PRK03731.1"/>
    <property type="match status" value="1"/>
</dbReference>